<dbReference type="RefSeq" id="WP_345397183.1">
    <property type="nucleotide sequence ID" value="NZ_BAABHG010000008.1"/>
</dbReference>
<dbReference type="Pfam" id="PF00067">
    <property type="entry name" value="p450"/>
    <property type="match status" value="1"/>
</dbReference>
<keyword evidence="2 3" id="KW-0560">Oxidoreductase</keyword>
<gene>
    <name evidence="3" type="ORF">ACFSYJ_13560</name>
</gene>
<dbReference type="InterPro" id="IPR001128">
    <property type="entry name" value="Cyt_P450"/>
</dbReference>
<evidence type="ECO:0000256" key="1">
    <source>
        <dbReference type="ARBA" id="ARBA00010617"/>
    </source>
</evidence>
<evidence type="ECO:0000313" key="3">
    <source>
        <dbReference type="EMBL" id="MFD2459635.1"/>
    </source>
</evidence>
<comment type="similarity">
    <text evidence="1 2">Belongs to the cytochrome P450 family.</text>
</comment>
<dbReference type="SUPFAM" id="SSF48264">
    <property type="entry name" value="Cytochrome P450"/>
    <property type="match status" value="1"/>
</dbReference>
<dbReference type="InterPro" id="IPR002397">
    <property type="entry name" value="Cyt_P450_B"/>
</dbReference>
<keyword evidence="2" id="KW-0503">Monooxygenase</keyword>
<dbReference type="PANTHER" id="PTHR46696:SF1">
    <property type="entry name" value="CYTOCHROME P450 YJIB-RELATED"/>
    <property type="match status" value="1"/>
</dbReference>
<dbReference type="PROSITE" id="PS00086">
    <property type="entry name" value="CYTOCHROME_P450"/>
    <property type="match status" value="1"/>
</dbReference>
<keyword evidence="2" id="KW-0479">Metal-binding</keyword>
<organism evidence="3 4">
    <name type="scientific">Amycolatopsis samaneae</name>
    <dbReference type="NCBI Taxonomy" id="664691"/>
    <lineage>
        <taxon>Bacteria</taxon>
        <taxon>Bacillati</taxon>
        <taxon>Actinomycetota</taxon>
        <taxon>Actinomycetes</taxon>
        <taxon>Pseudonocardiales</taxon>
        <taxon>Pseudonocardiaceae</taxon>
        <taxon>Amycolatopsis</taxon>
    </lineage>
</organism>
<dbReference type="Gene3D" id="1.10.630.10">
    <property type="entry name" value="Cytochrome P450"/>
    <property type="match status" value="1"/>
</dbReference>
<keyword evidence="4" id="KW-1185">Reference proteome</keyword>
<evidence type="ECO:0000313" key="4">
    <source>
        <dbReference type="Proteomes" id="UP001597419"/>
    </source>
</evidence>
<dbReference type="EMBL" id="JBHUKU010000006">
    <property type="protein sequence ID" value="MFD2459635.1"/>
    <property type="molecule type" value="Genomic_DNA"/>
</dbReference>
<dbReference type="InterPro" id="IPR017972">
    <property type="entry name" value="Cyt_P450_CS"/>
</dbReference>
<keyword evidence="2" id="KW-0349">Heme</keyword>
<dbReference type="PRINTS" id="PR00359">
    <property type="entry name" value="BP450"/>
</dbReference>
<evidence type="ECO:0000256" key="2">
    <source>
        <dbReference type="RuleBase" id="RU000461"/>
    </source>
</evidence>
<proteinExistence type="inferred from homology"/>
<dbReference type="PRINTS" id="PR00385">
    <property type="entry name" value="P450"/>
</dbReference>
<dbReference type="EC" id="1.14.-.-" evidence="3"/>
<dbReference type="GO" id="GO:0016491">
    <property type="term" value="F:oxidoreductase activity"/>
    <property type="evidence" value="ECO:0007669"/>
    <property type="project" value="UniProtKB-KW"/>
</dbReference>
<protein>
    <submittedName>
        <fullName evidence="3">Cytochrome P450</fullName>
        <ecNumber evidence="3">1.14.-.-</ecNumber>
    </submittedName>
</protein>
<sequence>MTETLDSSETTTFPLARQCPFGPPAEYERFRAEAPVTRVTLPTGTEAWLVSRHHDVRAVLTDHRHFSSDRLHPDFPSQIPGGTRIADRRSMIAMDAPEHGPARRAVIGEFTVRRMEALRPRIQEIVDERVDVILSSSKPVDLVETLSLPVPSLVICELLGVPYSDHEHFQGHTATALKRESTIEQRRTAFAAIRNYLDELVTRKETEPGDDLISRQIAKSREDGSVYDHEDVVELARLLLVAGHETTANMISLGTLALLENPEQLAAIKADPGKTLDAVEELLRYSSIVDAIPRLCVEDTEIDGVLVRKGEGVLALAYSANMAADPFENPDTLDIERGGRHHVAFGFGPHQCLGQNLARMELQIVFDTLFRRIPALRLAPGADLSFKDDALIFGMYRLPVTW</sequence>
<dbReference type="InterPro" id="IPR036396">
    <property type="entry name" value="Cyt_P450_sf"/>
</dbReference>
<dbReference type="CDD" id="cd11030">
    <property type="entry name" value="CYP105-like"/>
    <property type="match status" value="1"/>
</dbReference>
<dbReference type="PANTHER" id="PTHR46696">
    <property type="entry name" value="P450, PUTATIVE (EUROFUNG)-RELATED"/>
    <property type="match status" value="1"/>
</dbReference>
<keyword evidence="2" id="KW-0408">Iron</keyword>
<reference evidence="4" key="1">
    <citation type="journal article" date="2019" name="Int. J. Syst. Evol. Microbiol.">
        <title>The Global Catalogue of Microorganisms (GCM) 10K type strain sequencing project: providing services to taxonomists for standard genome sequencing and annotation.</title>
        <authorList>
            <consortium name="The Broad Institute Genomics Platform"/>
            <consortium name="The Broad Institute Genome Sequencing Center for Infectious Disease"/>
            <person name="Wu L."/>
            <person name="Ma J."/>
        </authorList>
    </citation>
    <scope>NUCLEOTIDE SEQUENCE [LARGE SCALE GENOMIC DNA]</scope>
    <source>
        <strain evidence="4">CGMCC 4.7643</strain>
    </source>
</reference>
<dbReference type="Proteomes" id="UP001597419">
    <property type="component" value="Unassembled WGS sequence"/>
</dbReference>
<accession>A0ABW5GGR1</accession>
<comment type="caution">
    <text evidence="3">The sequence shown here is derived from an EMBL/GenBank/DDBJ whole genome shotgun (WGS) entry which is preliminary data.</text>
</comment>
<name>A0ABW5GGR1_9PSEU</name>